<proteinExistence type="predicted"/>
<feature type="chain" id="PRO_5043923394" evidence="1">
    <location>
        <begin position="20"/>
        <end position="243"/>
    </location>
</feature>
<feature type="signal peptide" evidence="1">
    <location>
        <begin position="1"/>
        <end position="19"/>
    </location>
</feature>
<sequence length="243" mass="27178">MKPELLLVILLPGICVASAGQGIDEEDVDLHNWENENTYLARNDEHIIKLNKGVDKVLGFIREAFAPLGEMGIPLPDISKPFGHEPYGGTFKASRGYFKNPATLQRTGDVEIIVKSDTTVTLQVQLGFQEAEAGFNQYNLDVLSIHHEGTIKVSVAENSVTLRLTLSYYPTCIVHLDELKFDKLEGVKVDITGLGIFQTLFNELSSWLISNFETTFRNVINKKLYETANIAIANKNICKYFPQ</sequence>
<evidence type="ECO:0000313" key="2">
    <source>
        <dbReference type="EMBL" id="KAK9510074.1"/>
    </source>
</evidence>
<keyword evidence="1" id="KW-0732">Signal</keyword>
<evidence type="ECO:0000313" key="3">
    <source>
        <dbReference type="Proteomes" id="UP001461498"/>
    </source>
</evidence>
<protein>
    <submittedName>
        <fullName evidence="2">Uncharacterized protein</fullName>
    </submittedName>
</protein>
<evidence type="ECO:0000256" key="1">
    <source>
        <dbReference type="SAM" id="SignalP"/>
    </source>
</evidence>
<dbReference type="AlphaFoldDB" id="A0AAW1DIT0"/>
<dbReference type="Pfam" id="PF16984">
    <property type="entry name" value="Grp7_allergen"/>
    <property type="match status" value="1"/>
</dbReference>
<keyword evidence="3" id="KW-1185">Reference proteome</keyword>
<dbReference type="InterPro" id="IPR038602">
    <property type="entry name" value="Mite_allergen_7_sf"/>
</dbReference>
<accession>A0AAW1DIT0</accession>
<gene>
    <name evidence="2" type="ORF">O3M35_004936</name>
</gene>
<dbReference type="Proteomes" id="UP001461498">
    <property type="component" value="Unassembled WGS sequence"/>
</dbReference>
<dbReference type="EMBL" id="JAPXFL010000002">
    <property type="protein sequence ID" value="KAK9510074.1"/>
    <property type="molecule type" value="Genomic_DNA"/>
</dbReference>
<comment type="caution">
    <text evidence="2">The sequence shown here is derived from an EMBL/GenBank/DDBJ whole genome shotgun (WGS) entry which is preliminary data.</text>
</comment>
<name>A0AAW1DIT0_9HEMI</name>
<dbReference type="Gene3D" id="3.15.10.50">
    <property type="match status" value="1"/>
</dbReference>
<reference evidence="2 3" key="1">
    <citation type="submission" date="2022-12" db="EMBL/GenBank/DDBJ databases">
        <title>Chromosome-level genome assembly of true bugs.</title>
        <authorList>
            <person name="Ma L."/>
            <person name="Li H."/>
        </authorList>
    </citation>
    <scope>NUCLEOTIDE SEQUENCE [LARGE SCALE GENOMIC DNA]</scope>
    <source>
        <strain evidence="2">Lab_2022b</strain>
    </source>
</reference>
<dbReference type="InterPro" id="IPR020234">
    <property type="entry name" value="Mite_allergen_group-7"/>
</dbReference>
<organism evidence="2 3">
    <name type="scientific">Rhynocoris fuscipes</name>
    <dbReference type="NCBI Taxonomy" id="488301"/>
    <lineage>
        <taxon>Eukaryota</taxon>
        <taxon>Metazoa</taxon>
        <taxon>Ecdysozoa</taxon>
        <taxon>Arthropoda</taxon>
        <taxon>Hexapoda</taxon>
        <taxon>Insecta</taxon>
        <taxon>Pterygota</taxon>
        <taxon>Neoptera</taxon>
        <taxon>Paraneoptera</taxon>
        <taxon>Hemiptera</taxon>
        <taxon>Heteroptera</taxon>
        <taxon>Panheteroptera</taxon>
        <taxon>Cimicomorpha</taxon>
        <taxon>Reduviidae</taxon>
        <taxon>Harpactorinae</taxon>
        <taxon>Harpactorini</taxon>
        <taxon>Rhynocoris</taxon>
    </lineage>
</organism>